<keyword evidence="2" id="KW-0732">Signal</keyword>
<dbReference type="PROSITE" id="PS51257">
    <property type="entry name" value="PROKAR_LIPOPROTEIN"/>
    <property type="match status" value="1"/>
</dbReference>
<feature type="signal peptide" evidence="2">
    <location>
        <begin position="1"/>
        <end position="20"/>
    </location>
</feature>
<evidence type="ECO:0000313" key="3">
    <source>
        <dbReference type="EMBL" id="MFC0249231.1"/>
    </source>
</evidence>
<comment type="caution">
    <text evidence="3">The sequence shown here is derived from an EMBL/GenBank/DDBJ whole genome shotgun (WGS) entry which is preliminary data.</text>
</comment>
<protein>
    <submittedName>
        <fullName evidence="3">Uncharacterized protein</fullName>
    </submittedName>
</protein>
<organism evidence="3 4">
    <name type="scientific">Citricoccus parietis</name>
    <dbReference type="NCBI Taxonomy" id="592307"/>
    <lineage>
        <taxon>Bacteria</taxon>
        <taxon>Bacillati</taxon>
        <taxon>Actinomycetota</taxon>
        <taxon>Actinomycetes</taxon>
        <taxon>Micrococcales</taxon>
        <taxon>Micrococcaceae</taxon>
        <taxon>Citricoccus</taxon>
    </lineage>
</organism>
<feature type="region of interest" description="Disordered" evidence="1">
    <location>
        <begin position="23"/>
        <end position="72"/>
    </location>
</feature>
<dbReference type="RefSeq" id="WP_378042084.1">
    <property type="nucleotide sequence ID" value="NZ_JBHLWH010000032.1"/>
</dbReference>
<dbReference type="Proteomes" id="UP001589766">
    <property type="component" value="Unassembled WGS sequence"/>
</dbReference>
<feature type="compositionally biased region" description="Low complexity" evidence="1">
    <location>
        <begin position="52"/>
        <end position="62"/>
    </location>
</feature>
<gene>
    <name evidence="3" type="ORF">ACFFIO_12070</name>
</gene>
<sequence>MRRTPLLVSSLISLTVLGMAGCADPSPTGSSEPVHRSPSAGSPRPDQGPGTGTEQSSEGTTQPIGETVDPADFARGGTSGVYVFESPTGNLACGIDAEGSTGFLAGCHARDVVESLPACDDPDSNGPWVAITREEVAEAGCQREGVFFDAAAHALEYGQALEVGDVRCDSAEDGITCRLPDGTGFTASRAAFSPTP</sequence>
<proteinExistence type="predicted"/>
<evidence type="ECO:0000313" key="4">
    <source>
        <dbReference type="Proteomes" id="UP001589766"/>
    </source>
</evidence>
<keyword evidence="4" id="KW-1185">Reference proteome</keyword>
<reference evidence="3 4" key="1">
    <citation type="submission" date="2024-09" db="EMBL/GenBank/DDBJ databases">
        <authorList>
            <person name="Sun Q."/>
            <person name="Mori K."/>
        </authorList>
    </citation>
    <scope>NUCLEOTIDE SEQUENCE [LARGE SCALE GENOMIC DNA]</scope>
    <source>
        <strain evidence="3 4">CCM 7609</strain>
    </source>
</reference>
<name>A0ABV6F748_9MICC</name>
<dbReference type="EMBL" id="JBHLWH010000032">
    <property type="protein sequence ID" value="MFC0249231.1"/>
    <property type="molecule type" value="Genomic_DNA"/>
</dbReference>
<evidence type="ECO:0000256" key="2">
    <source>
        <dbReference type="SAM" id="SignalP"/>
    </source>
</evidence>
<evidence type="ECO:0000256" key="1">
    <source>
        <dbReference type="SAM" id="MobiDB-lite"/>
    </source>
</evidence>
<feature type="chain" id="PRO_5046751536" evidence="2">
    <location>
        <begin position="21"/>
        <end position="196"/>
    </location>
</feature>
<accession>A0ABV6F748</accession>